<gene>
    <name evidence="2" type="ORF">Athens101428_414</name>
</gene>
<feature type="transmembrane region" description="Helical" evidence="1">
    <location>
        <begin position="81"/>
        <end position="101"/>
    </location>
</feature>
<proteinExistence type="predicted"/>
<feature type="transmembrane region" description="Helical" evidence="1">
    <location>
        <begin position="58"/>
        <end position="75"/>
    </location>
</feature>
<feature type="transmembrane region" description="Helical" evidence="1">
    <location>
        <begin position="32"/>
        <end position="49"/>
    </location>
</feature>
<keyword evidence="1" id="KW-1133">Transmembrane helix</keyword>
<sequence length="169" mass="19202">MTKNLFSFFGIFFLICFAFVNCVGYFFTDAALLGVMSAMVAMTMALVYYRHTNKSNENFLYILVFAAAAFFPHLWNSKPTILWTIISIIWILFFSQFSSTYSAKNFPNTKKSIRFFGALIFQLLIIETVYIAASIPWWGNLICVAVPATICLFAGAKRTTQTADRVLEL</sequence>
<dbReference type="Proteomes" id="UP000316495">
    <property type="component" value="Unassembled WGS sequence"/>
</dbReference>
<dbReference type="AlphaFoldDB" id="A0A554LML9"/>
<evidence type="ECO:0000313" key="2">
    <source>
        <dbReference type="EMBL" id="TSC94102.1"/>
    </source>
</evidence>
<organism evidence="2 3">
    <name type="scientific">Candidatus Berkelbacteria bacterium Athens1014_28</name>
    <dbReference type="NCBI Taxonomy" id="2017145"/>
    <lineage>
        <taxon>Bacteria</taxon>
        <taxon>Candidatus Berkelbacteria</taxon>
    </lineage>
</organism>
<protein>
    <submittedName>
        <fullName evidence="2">Uncharacterized protein</fullName>
    </submittedName>
</protein>
<reference evidence="2 3" key="1">
    <citation type="submission" date="2017-07" db="EMBL/GenBank/DDBJ databases">
        <title>Mechanisms for carbon and nitrogen cycling indicate functional differentiation within the Candidate Phyla Radiation.</title>
        <authorList>
            <person name="Danczak R.E."/>
            <person name="Johnston M.D."/>
            <person name="Kenah C."/>
            <person name="Slattery M."/>
            <person name="Wrighton K.C."/>
            <person name="Wilkins M.J."/>
        </authorList>
    </citation>
    <scope>NUCLEOTIDE SEQUENCE [LARGE SCALE GENOMIC DNA]</scope>
    <source>
        <strain evidence="2">Athens1014_28</strain>
    </source>
</reference>
<comment type="caution">
    <text evidence="2">The sequence shown here is derived from an EMBL/GenBank/DDBJ whole genome shotgun (WGS) entry which is preliminary data.</text>
</comment>
<evidence type="ECO:0000313" key="3">
    <source>
        <dbReference type="Proteomes" id="UP000316495"/>
    </source>
</evidence>
<keyword evidence="1" id="KW-0812">Transmembrane</keyword>
<feature type="transmembrane region" description="Helical" evidence="1">
    <location>
        <begin position="137"/>
        <end position="156"/>
    </location>
</feature>
<feature type="transmembrane region" description="Helical" evidence="1">
    <location>
        <begin position="113"/>
        <end position="131"/>
    </location>
</feature>
<name>A0A554LML9_9BACT</name>
<evidence type="ECO:0000256" key="1">
    <source>
        <dbReference type="SAM" id="Phobius"/>
    </source>
</evidence>
<keyword evidence="1" id="KW-0472">Membrane</keyword>
<accession>A0A554LML9</accession>
<dbReference type="EMBL" id="VMGN01000020">
    <property type="protein sequence ID" value="TSC94102.1"/>
    <property type="molecule type" value="Genomic_DNA"/>
</dbReference>